<reference evidence="1" key="1">
    <citation type="submission" date="2022-05" db="EMBL/GenBank/DDBJ databases">
        <title>A methanotrophic Mycobacterium dominates a cave microbial ecosystem.</title>
        <authorList>
            <person name="Van Spanning R.J.M."/>
            <person name="Guan Q."/>
            <person name="Melkonian C."/>
            <person name="Gallant J."/>
            <person name="Polerecky L."/>
            <person name="Flot J.-F."/>
            <person name="Brandt B.W."/>
            <person name="Braster M."/>
            <person name="Iturbe Espinoza P."/>
            <person name="Aerts J."/>
            <person name="Meima-Franke M."/>
            <person name="Piersma S.R."/>
            <person name="Bunduc C."/>
            <person name="Ummels R."/>
            <person name="Pain A."/>
            <person name="Fleming E.J."/>
            <person name="van der Wel N."/>
            <person name="Gherman V.D."/>
            <person name="Sarbu S.M."/>
            <person name="Bodelier P.L.E."/>
            <person name="Bitter W."/>
        </authorList>
    </citation>
    <scope>NUCLEOTIDE SEQUENCE</scope>
    <source>
        <strain evidence="1">Sulfur Cave</strain>
    </source>
</reference>
<proteinExistence type="predicted"/>
<dbReference type="Proteomes" id="UP001056610">
    <property type="component" value="Chromosome"/>
</dbReference>
<keyword evidence="2" id="KW-1185">Reference proteome</keyword>
<evidence type="ECO:0000313" key="2">
    <source>
        <dbReference type="Proteomes" id="UP001056610"/>
    </source>
</evidence>
<sequence>MNRYTYRAEWSAEHGEYVGRCLELSWLPRWAPTMQQAIADVEQAAEQHVSLNQWAVQKLADRPPTGLFDL</sequence>
<accession>A0ABY4QMH4</accession>
<dbReference type="EMBL" id="CP097320">
    <property type="protein sequence ID" value="UQX12074.1"/>
    <property type="molecule type" value="Genomic_DNA"/>
</dbReference>
<evidence type="ECO:0000313" key="1">
    <source>
        <dbReference type="EMBL" id="UQX12074.1"/>
    </source>
</evidence>
<dbReference type="RefSeq" id="WP_219066331.1">
    <property type="nucleotide sequence ID" value="NZ_CAJUXY010000006.1"/>
</dbReference>
<organism evidence="1 2">
    <name type="scientific">Candidatus Mycobacterium methanotrophicum</name>
    <dbReference type="NCBI Taxonomy" id="2943498"/>
    <lineage>
        <taxon>Bacteria</taxon>
        <taxon>Bacillati</taxon>
        <taxon>Actinomycetota</taxon>
        <taxon>Actinomycetes</taxon>
        <taxon>Mycobacteriales</taxon>
        <taxon>Mycobacteriaceae</taxon>
        <taxon>Mycobacterium</taxon>
    </lineage>
</organism>
<gene>
    <name evidence="1" type="ORF">M5I08_07020</name>
</gene>
<protein>
    <submittedName>
        <fullName evidence="1">Type II toxin-antitoxin system HicB family antitoxin</fullName>
    </submittedName>
</protein>
<name>A0ABY4QMH4_9MYCO</name>